<dbReference type="SMART" id="SM00034">
    <property type="entry name" value="CLECT"/>
    <property type="match status" value="1"/>
</dbReference>
<dbReference type="InterPro" id="IPR016186">
    <property type="entry name" value="C-type_lectin-like/link_sf"/>
</dbReference>
<dbReference type="CDD" id="cd00037">
    <property type="entry name" value="CLECT"/>
    <property type="match status" value="1"/>
</dbReference>
<proteinExistence type="predicted"/>
<evidence type="ECO:0000313" key="2">
    <source>
        <dbReference type="EMBL" id="GMS90461.1"/>
    </source>
</evidence>
<dbReference type="InterPro" id="IPR050111">
    <property type="entry name" value="C-type_lectin/snaclec_domain"/>
</dbReference>
<dbReference type="EMBL" id="BTSX01000003">
    <property type="protein sequence ID" value="GMS90461.1"/>
    <property type="molecule type" value="Genomic_DNA"/>
</dbReference>
<feature type="domain" description="C-type lectin" evidence="1">
    <location>
        <begin position="23"/>
        <end position="142"/>
    </location>
</feature>
<protein>
    <recommendedName>
        <fullName evidence="1">C-type lectin domain-containing protein</fullName>
    </recommendedName>
</protein>
<gene>
    <name evidence="2" type="ORF">PENTCL1PPCAC_12636</name>
</gene>
<comment type="caution">
    <text evidence="2">The sequence shown here is derived from an EMBL/GenBank/DDBJ whole genome shotgun (WGS) entry which is preliminary data.</text>
</comment>
<feature type="non-terminal residue" evidence="2">
    <location>
        <position position="142"/>
    </location>
</feature>
<sequence length="142" mass="15859">SFLLLFSYSLADTCPKGYSQAPNGGDCYQIRTYFDSFIGEFKRATFYSAELDCNNQGGGMLASIHSQEEHEFVQTLVESVNCGQGGEWYHGNVGLRCIGKECAWDDGSPVTYTNFEKGMEPSDDGKSRCYGLHEQIRDTCWS</sequence>
<feature type="non-terminal residue" evidence="2">
    <location>
        <position position="1"/>
    </location>
</feature>
<dbReference type="PROSITE" id="PS50041">
    <property type="entry name" value="C_TYPE_LECTIN_2"/>
    <property type="match status" value="1"/>
</dbReference>
<organism evidence="2 3">
    <name type="scientific">Pristionchus entomophagus</name>
    <dbReference type="NCBI Taxonomy" id="358040"/>
    <lineage>
        <taxon>Eukaryota</taxon>
        <taxon>Metazoa</taxon>
        <taxon>Ecdysozoa</taxon>
        <taxon>Nematoda</taxon>
        <taxon>Chromadorea</taxon>
        <taxon>Rhabditida</taxon>
        <taxon>Rhabditina</taxon>
        <taxon>Diplogasteromorpha</taxon>
        <taxon>Diplogasteroidea</taxon>
        <taxon>Neodiplogasteridae</taxon>
        <taxon>Pristionchus</taxon>
    </lineage>
</organism>
<dbReference type="InterPro" id="IPR016187">
    <property type="entry name" value="CTDL_fold"/>
</dbReference>
<dbReference type="SUPFAM" id="SSF56436">
    <property type="entry name" value="C-type lectin-like"/>
    <property type="match status" value="1"/>
</dbReference>
<dbReference type="Gene3D" id="3.10.100.10">
    <property type="entry name" value="Mannose-Binding Protein A, subunit A"/>
    <property type="match status" value="1"/>
</dbReference>
<reference evidence="2" key="1">
    <citation type="submission" date="2023-10" db="EMBL/GenBank/DDBJ databases">
        <title>Genome assembly of Pristionchus species.</title>
        <authorList>
            <person name="Yoshida K."/>
            <person name="Sommer R.J."/>
        </authorList>
    </citation>
    <scope>NUCLEOTIDE SEQUENCE</scope>
    <source>
        <strain evidence="2">RS0144</strain>
    </source>
</reference>
<name>A0AAV5T4E9_9BILA</name>
<dbReference type="AlphaFoldDB" id="A0AAV5T4E9"/>
<dbReference type="Pfam" id="PF00059">
    <property type="entry name" value="Lectin_C"/>
    <property type="match status" value="1"/>
</dbReference>
<dbReference type="InterPro" id="IPR001304">
    <property type="entry name" value="C-type_lectin-like"/>
</dbReference>
<dbReference type="Proteomes" id="UP001432027">
    <property type="component" value="Unassembled WGS sequence"/>
</dbReference>
<accession>A0AAV5T4E9</accession>
<evidence type="ECO:0000313" key="3">
    <source>
        <dbReference type="Proteomes" id="UP001432027"/>
    </source>
</evidence>
<keyword evidence="3" id="KW-1185">Reference proteome</keyword>
<dbReference type="PANTHER" id="PTHR22803">
    <property type="entry name" value="MANNOSE, PHOSPHOLIPASE, LECTIN RECEPTOR RELATED"/>
    <property type="match status" value="1"/>
</dbReference>
<evidence type="ECO:0000259" key="1">
    <source>
        <dbReference type="PROSITE" id="PS50041"/>
    </source>
</evidence>